<feature type="compositionally biased region" description="Basic and acidic residues" evidence="1">
    <location>
        <begin position="77"/>
        <end position="91"/>
    </location>
</feature>
<name>A0A8R7UZL7_TRIUA</name>
<feature type="region of interest" description="Disordered" evidence="1">
    <location>
        <begin position="1"/>
        <end position="184"/>
    </location>
</feature>
<feature type="compositionally biased region" description="Basic and acidic residues" evidence="1">
    <location>
        <begin position="231"/>
        <end position="246"/>
    </location>
</feature>
<organism evidence="2 3">
    <name type="scientific">Triticum urartu</name>
    <name type="common">Red wild einkorn</name>
    <name type="synonym">Crithodium urartu</name>
    <dbReference type="NCBI Taxonomy" id="4572"/>
    <lineage>
        <taxon>Eukaryota</taxon>
        <taxon>Viridiplantae</taxon>
        <taxon>Streptophyta</taxon>
        <taxon>Embryophyta</taxon>
        <taxon>Tracheophyta</taxon>
        <taxon>Spermatophyta</taxon>
        <taxon>Magnoliopsida</taxon>
        <taxon>Liliopsida</taxon>
        <taxon>Poales</taxon>
        <taxon>Poaceae</taxon>
        <taxon>BOP clade</taxon>
        <taxon>Pooideae</taxon>
        <taxon>Triticodae</taxon>
        <taxon>Triticeae</taxon>
        <taxon>Triticinae</taxon>
        <taxon>Triticum</taxon>
    </lineage>
</organism>
<evidence type="ECO:0000313" key="3">
    <source>
        <dbReference type="Proteomes" id="UP000015106"/>
    </source>
</evidence>
<dbReference type="Proteomes" id="UP000015106">
    <property type="component" value="Chromosome 7"/>
</dbReference>
<dbReference type="EnsemblPlants" id="TuG1812G0700001918.01.T01">
    <property type="protein sequence ID" value="TuG1812G0700001918.01.T01"/>
    <property type="gene ID" value="TuG1812G0700001918.01"/>
</dbReference>
<feature type="compositionally biased region" description="Basic and acidic residues" evidence="1">
    <location>
        <begin position="161"/>
        <end position="171"/>
    </location>
</feature>
<feature type="region of interest" description="Disordered" evidence="1">
    <location>
        <begin position="204"/>
        <end position="267"/>
    </location>
</feature>
<evidence type="ECO:0000313" key="2">
    <source>
        <dbReference type="EnsemblPlants" id="TuG1812G0700001918.01.T01"/>
    </source>
</evidence>
<protein>
    <submittedName>
        <fullName evidence="2">Uncharacterized protein</fullName>
    </submittedName>
</protein>
<feature type="compositionally biased region" description="Polar residues" evidence="1">
    <location>
        <begin position="64"/>
        <end position="76"/>
    </location>
</feature>
<dbReference type="AlphaFoldDB" id="A0A8R7UZL7"/>
<proteinExistence type="predicted"/>
<dbReference type="Gramene" id="TuG1812G0700001912.01.T01">
    <property type="protein sequence ID" value="TuG1812G0700001912.01.T01"/>
    <property type="gene ID" value="TuG1812G0700001912.01"/>
</dbReference>
<sequence length="267" mass="29791">MAPDRGTSSSTNRKAVVSRSFWKARGLIRSPQKLLNPPHHPLPQESLPAPPLQNPRLPPFPTPVSLSHKNPKSSPTTEREREERERGERDHGFRRRLQGQGNRAGQPPQVRCSRGLPLGPLPRRHRRPPPVQHPGQGGQPLRRRRRLQRPRPRHPQLLLAGRDRPARRADQHGPSAVSHGGRRISDRRPLLHCWGWRVAARTLGGQGGRRRGVPQGADAGADQGSRGGARGQEHPGDQGRGREAALGRRRRRLRGAEVQPPHRGARC</sequence>
<feature type="compositionally biased region" description="Polar residues" evidence="1">
    <location>
        <begin position="1"/>
        <end position="13"/>
    </location>
</feature>
<dbReference type="EnsemblPlants" id="TuG1812G0700001912.01.T01">
    <property type="protein sequence ID" value="TuG1812G0700001912.01.T01"/>
    <property type="gene ID" value="TuG1812G0700001912.01"/>
</dbReference>
<dbReference type="Gramene" id="TuG1812G0700001918.01.T01">
    <property type="protein sequence ID" value="TuG1812G0700001918.01.T01"/>
    <property type="gene ID" value="TuG1812G0700001918.01"/>
</dbReference>
<feature type="compositionally biased region" description="Basic residues" evidence="1">
    <location>
        <begin position="141"/>
        <end position="154"/>
    </location>
</feature>
<reference evidence="2" key="3">
    <citation type="submission" date="2022-06" db="UniProtKB">
        <authorList>
            <consortium name="EnsemblPlants"/>
        </authorList>
    </citation>
    <scope>IDENTIFICATION</scope>
</reference>
<evidence type="ECO:0000256" key="1">
    <source>
        <dbReference type="SAM" id="MobiDB-lite"/>
    </source>
</evidence>
<reference evidence="3" key="1">
    <citation type="journal article" date="2013" name="Nature">
        <title>Draft genome of the wheat A-genome progenitor Triticum urartu.</title>
        <authorList>
            <person name="Ling H.Q."/>
            <person name="Zhao S."/>
            <person name="Liu D."/>
            <person name="Wang J."/>
            <person name="Sun H."/>
            <person name="Zhang C."/>
            <person name="Fan H."/>
            <person name="Li D."/>
            <person name="Dong L."/>
            <person name="Tao Y."/>
            <person name="Gao C."/>
            <person name="Wu H."/>
            <person name="Li Y."/>
            <person name="Cui Y."/>
            <person name="Guo X."/>
            <person name="Zheng S."/>
            <person name="Wang B."/>
            <person name="Yu K."/>
            <person name="Liang Q."/>
            <person name="Yang W."/>
            <person name="Lou X."/>
            <person name="Chen J."/>
            <person name="Feng M."/>
            <person name="Jian J."/>
            <person name="Zhang X."/>
            <person name="Luo G."/>
            <person name="Jiang Y."/>
            <person name="Liu J."/>
            <person name="Wang Z."/>
            <person name="Sha Y."/>
            <person name="Zhang B."/>
            <person name="Wu H."/>
            <person name="Tang D."/>
            <person name="Shen Q."/>
            <person name="Xue P."/>
            <person name="Zou S."/>
            <person name="Wang X."/>
            <person name="Liu X."/>
            <person name="Wang F."/>
            <person name="Yang Y."/>
            <person name="An X."/>
            <person name="Dong Z."/>
            <person name="Zhang K."/>
            <person name="Zhang X."/>
            <person name="Luo M.C."/>
            <person name="Dvorak J."/>
            <person name="Tong Y."/>
            <person name="Wang J."/>
            <person name="Yang H."/>
            <person name="Li Z."/>
            <person name="Wang D."/>
            <person name="Zhang A."/>
            <person name="Wang J."/>
        </authorList>
    </citation>
    <scope>NUCLEOTIDE SEQUENCE</scope>
    <source>
        <strain evidence="3">cv. G1812</strain>
    </source>
</reference>
<feature type="compositionally biased region" description="Pro residues" evidence="1">
    <location>
        <begin position="48"/>
        <end position="62"/>
    </location>
</feature>
<reference evidence="2" key="2">
    <citation type="submission" date="2018-03" db="EMBL/GenBank/DDBJ databases">
        <title>The Triticum urartu genome reveals the dynamic nature of wheat genome evolution.</title>
        <authorList>
            <person name="Ling H."/>
            <person name="Ma B."/>
            <person name="Shi X."/>
            <person name="Liu H."/>
            <person name="Dong L."/>
            <person name="Sun H."/>
            <person name="Cao Y."/>
            <person name="Gao Q."/>
            <person name="Zheng S."/>
            <person name="Li Y."/>
            <person name="Yu Y."/>
            <person name="Du H."/>
            <person name="Qi M."/>
            <person name="Li Y."/>
            <person name="Yu H."/>
            <person name="Cui Y."/>
            <person name="Wang N."/>
            <person name="Chen C."/>
            <person name="Wu H."/>
            <person name="Zhao Y."/>
            <person name="Zhang J."/>
            <person name="Li Y."/>
            <person name="Zhou W."/>
            <person name="Zhang B."/>
            <person name="Hu W."/>
            <person name="Eijk M."/>
            <person name="Tang J."/>
            <person name="Witsenboer H."/>
            <person name="Zhao S."/>
            <person name="Li Z."/>
            <person name="Zhang A."/>
            <person name="Wang D."/>
            <person name="Liang C."/>
        </authorList>
    </citation>
    <scope>NUCLEOTIDE SEQUENCE [LARGE SCALE GENOMIC DNA]</scope>
    <source>
        <strain evidence="2">cv. G1812</strain>
    </source>
</reference>
<accession>A0A8R7UZL7</accession>
<keyword evidence="3" id="KW-1185">Reference proteome</keyword>